<accession>A0A0E2D3W7</accession>
<dbReference type="AlphaFoldDB" id="A0A0E2D3W7"/>
<protein>
    <submittedName>
        <fullName evidence="1">Uncharacterized protein</fullName>
    </submittedName>
</protein>
<dbReference type="EMBL" id="AHNR02000045">
    <property type="protein sequence ID" value="EKR54568.1"/>
    <property type="molecule type" value="Genomic_DNA"/>
</dbReference>
<dbReference type="Proteomes" id="UP000001340">
    <property type="component" value="Unassembled WGS sequence"/>
</dbReference>
<sequence>MIPNWLKDTLTEINDLAASDNNASSNVDEIYNLSQIALDKIEDLVCQEAN</sequence>
<comment type="caution">
    <text evidence="1">The sequence shown here is derived from an EMBL/GenBank/DDBJ whole genome shotgun (WGS) entry which is preliminary data.</text>
</comment>
<evidence type="ECO:0000313" key="2">
    <source>
        <dbReference type="Proteomes" id="UP000001340"/>
    </source>
</evidence>
<dbReference type="RefSeq" id="WP_002124024.1">
    <property type="nucleotide sequence ID" value="NZ_AHNR02000045.1"/>
</dbReference>
<reference evidence="1 2" key="1">
    <citation type="submission" date="2012-10" db="EMBL/GenBank/DDBJ databases">
        <authorList>
            <person name="Harkins D.M."/>
            <person name="Durkin A.S."/>
            <person name="Brinkac L.M."/>
            <person name="Haft D.H."/>
            <person name="Selengut J.D."/>
            <person name="Sanka R."/>
            <person name="DePew J."/>
            <person name="Purushe J."/>
            <person name="Chanthongthip A."/>
            <person name="Lattana O."/>
            <person name="Phetsouvanh R."/>
            <person name="Newton P.N."/>
            <person name="Vinetz J.M."/>
            <person name="Sutton G.G."/>
            <person name="Nierman W.C."/>
            <person name="Fouts D.E."/>
        </authorList>
    </citation>
    <scope>NUCLEOTIDE SEQUENCE [LARGE SCALE GENOMIC DNA]</scope>
    <source>
        <strain evidence="1 2">UI 12758</strain>
    </source>
</reference>
<name>A0A0E2D3W7_LEPIR</name>
<evidence type="ECO:0000313" key="1">
    <source>
        <dbReference type="EMBL" id="EKR54568.1"/>
    </source>
</evidence>
<proteinExistence type="predicted"/>
<organism evidence="1 2">
    <name type="scientific">Leptospira interrogans str. UI 12758</name>
    <dbReference type="NCBI Taxonomy" id="1049938"/>
    <lineage>
        <taxon>Bacteria</taxon>
        <taxon>Pseudomonadati</taxon>
        <taxon>Spirochaetota</taxon>
        <taxon>Spirochaetia</taxon>
        <taxon>Leptospirales</taxon>
        <taxon>Leptospiraceae</taxon>
        <taxon>Leptospira</taxon>
    </lineage>
</organism>
<gene>
    <name evidence="1" type="ORF">LEP1GSC105_2899</name>
</gene>